<comment type="caution">
    <text evidence="2">The sequence shown here is derived from an EMBL/GenBank/DDBJ whole genome shotgun (WGS) entry which is preliminary data.</text>
</comment>
<proteinExistence type="predicted"/>
<dbReference type="Proteomes" id="UP000807769">
    <property type="component" value="Unassembled WGS sequence"/>
</dbReference>
<keyword evidence="1" id="KW-1133">Transmembrane helix</keyword>
<dbReference type="GeneID" id="64622969"/>
<accession>A0A9P7EEV1</accession>
<dbReference type="AlphaFoldDB" id="A0A9P7EEV1"/>
<dbReference type="RefSeq" id="XP_041195180.1">
    <property type="nucleotide sequence ID" value="XM_041328952.1"/>
</dbReference>
<reference evidence="2" key="1">
    <citation type="journal article" date="2020" name="New Phytol.">
        <title>Comparative genomics reveals dynamic genome evolution in host specialist ectomycorrhizal fungi.</title>
        <authorList>
            <person name="Lofgren L.A."/>
            <person name="Nguyen N.H."/>
            <person name="Vilgalys R."/>
            <person name="Ruytinx J."/>
            <person name="Liao H.L."/>
            <person name="Branco S."/>
            <person name="Kuo A."/>
            <person name="LaButti K."/>
            <person name="Lipzen A."/>
            <person name="Andreopoulos W."/>
            <person name="Pangilinan J."/>
            <person name="Riley R."/>
            <person name="Hundley H."/>
            <person name="Na H."/>
            <person name="Barry K."/>
            <person name="Grigoriev I.V."/>
            <person name="Stajich J.E."/>
            <person name="Kennedy P.G."/>
        </authorList>
    </citation>
    <scope>NUCLEOTIDE SEQUENCE</scope>
    <source>
        <strain evidence="2">MN1</strain>
    </source>
</reference>
<keyword evidence="1" id="KW-0812">Transmembrane</keyword>
<evidence type="ECO:0008006" key="4">
    <source>
        <dbReference type="Google" id="ProtNLM"/>
    </source>
</evidence>
<evidence type="ECO:0000313" key="2">
    <source>
        <dbReference type="EMBL" id="KAG1819645.1"/>
    </source>
</evidence>
<dbReference type="EMBL" id="JABBWG010000009">
    <property type="protein sequence ID" value="KAG1819645.1"/>
    <property type="molecule type" value="Genomic_DNA"/>
</dbReference>
<feature type="transmembrane region" description="Helical" evidence="1">
    <location>
        <begin position="6"/>
        <end position="27"/>
    </location>
</feature>
<feature type="transmembrane region" description="Helical" evidence="1">
    <location>
        <begin position="105"/>
        <end position="123"/>
    </location>
</feature>
<protein>
    <recommendedName>
        <fullName evidence="4">Integral membrane protein</fullName>
    </recommendedName>
</protein>
<keyword evidence="3" id="KW-1185">Reference proteome</keyword>
<keyword evidence="1" id="KW-0472">Membrane</keyword>
<organism evidence="2 3">
    <name type="scientific">Suillus subaureus</name>
    <dbReference type="NCBI Taxonomy" id="48587"/>
    <lineage>
        <taxon>Eukaryota</taxon>
        <taxon>Fungi</taxon>
        <taxon>Dikarya</taxon>
        <taxon>Basidiomycota</taxon>
        <taxon>Agaricomycotina</taxon>
        <taxon>Agaricomycetes</taxon>
        <taxon>Agaricomycetidae</taxon>
        <taxon>Boletales</taxon>
        <taxon>Suillineae</taxon>
        <taxon>Suillaceae</taxon>
        <taxon>Suillus</taxon>
    </lineage>
</organism>
<dbReference type="OrthoDB" id="3229610at2759"/>
<feature type="transmembrane region" description="Helical" evidence="1">
    <location>
        <begin position="39"/>
        <end position="60"/>
    </location>
</feature>
<feature type="transmembrane region" description="Helical" evidence="1">
    <location>
        <begin position="66"/>
        <end position="85"/>
    </location>
</feature>
<gene>
    <name evidence="2" type="ORF">BJ212DRAFT_1057380</name>
</gene>
<sequence>MSRTASRVVCTILQVLAVLITILRLGYRMRTHMFWVEDMWAVAALVCGVSSLIAGWKSFYTDGGQSAVICFWVYGFAFPSAIWAVRQSILFSVARIFWSARSLRLTAIAIALVFLVLYCALVAQKAWQYGRDLDWCHRPDKNGQVHAYLIHPIVIFELISKTPDLNDILTTHDDINSGPRF</sequence>
<evidence type="ECO:0000313" key="3">
    <source>
        <dbReference type="Proteomes" id="UP000807769"/>
    </source>
</evidence>
<evidence type="ECO:0000256" key="1">
    <source>
        <dbReference type="SAM" id="Phobius"/>
    </source>
</evidence>
<name>A0A9P7EEV1_9AGAM</name>